<dbReference type="EMBL" id="DRZM01000232">
    <property type="protein sequence ID" value="HHP05757.1"/>
    <property type="molecule type" value="Genomic_DNA"/>
</dbReference>
<accession>A0A7J3X9G2</accession>
<protein>
    <submittedName>
        <fullName evidence="2">Uncharacterized protein</fullName>
    </submittedName>
</protein>
<evidence type="ECO:0000313" key="2">
    <source>
        <dbReference type="EMBL" id="HHP05757.1"/>
    </source>
</evidence>
<comment type="caution">
    <text evidence="2">The sequence shown here is derived from an EMBL/GenBank/DDBJ whole genome shotgun (WGS) entry which is preliminary data.</text>
</comment>
<organism evidence="2">
    <name type="scientific">Thermofilum pendens</name>
    <dbReference type="NCBI Taxonomy" id="2269"/>
    <lineage>
        <taxon>Archaea</taxon>
        <taxon>Thermoproteota</taxon>
        <taxon>Thermoprotei</taxon>
        <taxon>Thermofilales</taxon>
        <taxon>Thermofilaceae</taxon>
        <taxon>Thermofilum</taxon>
    </lineage>
</organism>
<sequence>MARALVEVTLAGAGEKIALALRSGETAELVIVNKDPQHVMCEVAVNHLSGVLSSLIAVELGDERLYLGKSSKAGESISAEIEPGGTRILRVRFIAPPNRSDYVQLGLEVRLHLSITTTTKEKASQGAQAAPKLLPTLVHEKT</sequence>
<proteinExistence type="predicted"/>
<feature type="region of interest" description="Disordered" evidence="1">
    <location>
        <begin position="120"/>
        <end position="142"/>
    </location>
</feature>
<dbReference type="AlphaFoldDB" id="A0A7J3X9G2"/>
<name>A0A7J3X9G2_THEPE</name>
<reference evidence="2" key="1">
    <citation type="journal article" date="2020" name="mSystems">
        <title>Genome- and Community-Level Interaction Insights into Carbon Utilization and Element Cycling Functions of Hydrothermarchaeota in Hydrothermal Sediment.</title>
        <authorList>
            <person name="Zhou Z."/>
            <person name="Liu Y."/>
            <person name="Xu W."/>
            <person name="Pan J."/>
            <person name="Luo Z.H."/>
            <person name="Li M."/>
        </authorList>
    </citation>
    <scope>NUCLEOTIDE SEQUENCE [LARGE SCALE GENOMIC DNA]</scope>
    <source>
        <strain evidence="2">SpSt-1125</strain>
    </source>
</reference>
<gene>
    <name evidence="2" type="ORF">ENM88_08475</name>
</gene>
<evidence type="ECO:0000256" key="1">
    <source>
        <dbReference type="SAM" id="MobiDB-lite"/>
    </source>
</evidence>